<evidence type="ECO:0000256" key="10">
    <source>
        <dbReference type="ARBA" id="ARBA00023114"/>
    </source>
</evidence>
<dbReference type="Proteomes" id="UP001476583">
    <property type="component" value="Chromosome"/>
</dbReference>
<dbReference type="Pfam" id="PF02563">
    <property type="entry name" value="Poly_export"/>
    <property type="match status" value="1"/>
</dbReference>
<keyword evidence="9" id="KW-0406">Ion transport</keyword>
<keyword evidence="5" id="KW-0762">Sugar transport</keyword>
<sequence>MKRPLLMLALLALAACNTPARIPVPDSDTVDQGKLALTELAKLPPALERIRVGDILRIVRDSGEMPTLSAINTSTIYELTLYTVLTDGSFYYPFIGQVKAANRTPQEIADELRTKLASIYREPGVTVNINQAPGNTVFVGGAVRNPSAVPIPVANNMEQAIMGVGGILPVGDARRVALLREDENGRYNAYFLDFSQLLATGPEGRKSLPLQRGDIIFVPKSMVGDRIEGVDVYLNQLLPFTKSMGVGFSYTVNDN</sequence>
<evidence type="ECO:0000256" key="15">
    <source>
        <dbReference type="SAM" id="SignalP"/>
    </source>
</evidence>
<dbReference type="PANTHER" id="PTHR33619">
    <property type="entry name" value="POLYSACCHARIDE EXPORT PROTEIN GFCE-RELATED"/>
    <property type="match status" value="1"/>
</dbReference>
<evidence type="ECO:0000256" key="9">
    <source>
        <dbReference type="ARBA" id="ARBA00023065"/>
    </source>
</evidence>
<evidence type="ECO:0000313" key="19">
    <source>
        <dbReference type="Proteomes" id="UP001476583"/>
    </source>
</evidence>
<evidence type="ECO:0000256" key="14">
    <source>
        <dbReference type="ARBA" id="ARBA00023288"/>
    </source>
</evidence>
<dbReference type="Gene3D" id="3.30.1950.10">
    <property type="entry name" value="wza like domain"/>
    <property type="match status" value="1"/>
</dbReference>
<proteinExistence type="inferred from homology"/>
<evidence type="ECO:0000256" key="11">
    <source>
        <dbReference type="ARBA" id="ARBA00023136"/>
    </source>
</evidence>
<evidence type="ECO:0000259" key="16">
    <source>
        <dbReference type="Pfam" id="PF02563"/>
    </source>
</evidence>
<dbReference type="InterPro" id="IPR003715">
    <property type="entry name" value="Poly_export_N"/>
</dbReference>
<accession>A0ABZ2RDL2</accession>
<keyword evidence="8" id="KW-0625">Polysaccharide transport</keyword>
<keyword evidence="6" id="KW-0812">Transmembrane</keyword>
<evidence type="ECO:0000256" key="7">
    <source>
        <dbReference type="ARBA" id="ARBA00022729"/>
    </source>
</evidence>
<evidence type="ECO:0000256" key="8">
    <source>
        <dbReference type="ARBA" id="ARBA00023047"/>
    </source>
</evidence>
<evidence type="ECO:0000256" key="1">
    <source>
        <dbReference type="ARBA" id="ARBA00004571"/>
    </source>
</evidence>
<evidence type="ECO:0000313" key="18">
    <source>
        <dbReference type="EMBL" id="WXL24093.1"/>
    </source>
</evidence>
<evidence type="ECO:0000256" key="12">
    <source>
        <dbReference type="ARBA" id="ARBA00023139"/>
    </source>
</evidence>
<dbReference type="InterPro" id="IPR049712">
    <property type="entry name" value="Poly_export"/>
</dbReference>
<keyword evidence="4" id="KW-1134">Transmembrane beta strand</keyword>
<feature type="domain" description="SLBB" evidence="17">
    <location>
        <begin position="136"/>
        <end position="218"/>
    </location>
</feature>
<keyword evidence="14" id="KW-0449">Lipoprotein</keyword>
<organism evidence="18 19">
    <name type="scientific">Ectopseudomonas mendocina</name>
    <name type="common">Pseudomonas mendocina</name>
    <dbReference type="NCBI Taxonomy" id="300"/>
    <lineage>
        <taxon>Bacteria</taxon>
        <taxon>Pseudomonadati</taxon>
        <taxon>Pseudomonadota</taxon>
        <taxon>Gammaproteobacteria</taxon>
        <taxon>Pseudomonadales</taxon>
        <taxon>Pseudomonadaceae</taxon>
        <taxon>Ectopseudomonas</taxon>
    </lineage>
</organism>
<dbReference type="Pfam" id="PF22461">
    <property type="entry name" value="SLBB_2"/>
    <property type="match status" value="1"/>
</dbReference>
<keyword evidence="19" id="KW-1185">Reference proteome</keyword>
<feature type="chain" id="PRO_5046645985" evidence="15">
    <location>
        <begin position="21"/>
        <end position="255"/>
    </location>
</feature>
<comment type="subcellular location">
    <subcellularLocation>
        <location evidence="1">Cell outer membrane</location>
        <topology evidence="1">Multi-pass membrane protein</topology>
    </subcellularLocation>
</comment>
<keyword evidence="7 15" id="KW-0732">Signal</keyword>
<keyword evidence="12" id="KW-0564">Palmitate</keyword>
<evidence type="ECO:0000256" key="5">
    <source>
        <dbReference type="ARBA" id="ARBA00022597"/>
    </source>
</evidence>
<comment type="similarity">
    <text evidence="2">Belongs to the BexD/CtrA/VexA family.</text>
</comment>
<keyword evidence="10" id="KW-0626">Porin</keyword>
<evidence type="ECO:0000256" key="6">
    <source>
        <dbReference type="ARBA" id="ARBA00022692"/>
    </source>
</evidence>
<reference evidence="18 19" key="1">
    <citation type="submission" date="2024-03" db="EMBL/GenBank/DDBJ databases">
        <title>Complete genome of BD2.</title>
        <authorList>
            <person name="Cao G."/>
        </authorList>
    </citation>
    <scope>NUCLEOTIDE SEQUENCE [LARGE SCALE GENOMIC DNA]</scope>
    <source>
        <strain evidence="18 19">BD2</strain>
    </source>
</reference>
<gene>
    <name evidence="18" type="ORF">WG219_12090</name>
</gene>
<keyword evidence="3" id="KW-0813">Transport</keyword>
<name>A0ABZ2RDL2_ECTME</name>
<keyword evidence="13" id="KW-0998">Cell outer membrane</keyword>
<protein>
    <submittedName>
        <fullName evidence="18">Polysaccharide biosynthesis/export family protein</fullName>
    </submittedName>
</protein>
<evidence type="ECO:0000256" key="2">
    <source>
        <dbReference type="ARBA" id="ARBA00009450"/>
    </source>
</evidence>
<keyword evidence="11" id="KW-0472">Membrane</keyword>
<feature type="domain" description="Polysaccharide export protein N-terminal" evidence="16">
    <location>
        <begin position="49"/>
        <end position="129"/>
    </location>
</feature>
<dbReference type="Gene3D" id="3.10.560.10">
    <property type="entry name" value="Outer membrane lipoprotein wza domain like"/>
    <property type="match status" value="1"/>
</dbReference>
<feature type="signal peptide" evidence="15">
    <location>
        <begin position="1"/>
        <end position="20"/>
    </location>
</feature>
<dbReference type="EMBL" id="CP148074">
    <property type="protein sequence ID" value="WXL24093.1"/>
    <property type="molecule type" value="Genomic_DNA"/>
</dbReference>
<evidence type="ECO:0000256" key="4">
    <source>
        <dbReference type="ARBA" id="ARBA00022452"/>
    </source>
</evidence>
<evidence type="ECO:0000256" key="3">
    <source>
        <dbReference type="ARBA" id="ARBA00022448"/>
    </source>
</evidence>
<evidence type="ECO:0000259" key="17">
    <source>
        <dbReference type="Pfam" id="PF22461"/>
    </source>
</evidence>
<dbReference type="InterPro" id="IPR054765">
    <property type="entry name" value="SLBB_dom"/>
</dbReference>
<dbReference type="PANTHER" id="PTHR33619:SF3">
    <property type="entry name" value="POLYSACCHARIDE EXPORT PROTEIN GFCE-RELATED"/>
    <property type="match status" value="1"/>
</dbReference>
<evidence type="ECO:0000256" key="13">
    <source>
        <dbReference type="ARBA" id="ARBA00023237"/>
    </source>
</evidence>
<dbReference type="PROSITE" id="PS51257">
    <property type="entry name" value="PROKAR_LIPOPROTEIN"/>
    <property type="match status" value="1"/>
</dbReference>